<name>D0MVH2_PHYIT</name>
<sequence>MTQTGPASSLALLVFVVSTRGGLSDGPHSLKEPPDAAPSLVSSLASANRARFGALRGRGGIWVRWRHEFAGGGVVCEGYTQSIRCTQFGYGRYQQILANPKITHDLLGVGCSLSGKILTLLKKVFALLNTLSVVIPLLSRVLLLLK</sequence>
<dbReference type="RefSeq" id="XP_002907071.1">
    <property type="nucleotide sequence ID" value="XM_002907025.1"/>
</dbReference>
<evidence type="ECO:0000256" key="1">
    <source>
        <dbReference type="SAM" id="SignalP"/>
    </source>
</evidence>
<keyword evidence="3" id="KW-1185">Reference proteome</keyword>
<dbReference type="AlphaFoldDB" id="D0MVH2"/>
<proteinExistence type="predicted"/>
<evidence type="ECO:0000313" key="3">
    <source>
        <dbReference type="Proteomes" id="UP000006643"/>
    </source>
</evidence>
<dbReference type="HOGENOM" id="CLU_1781081_0_0_1"/>
<reference evidence="3" key="1">
    <citation type="journal article" date="2009" name="Nature">
        <title>Genome sequence and analysis of the Irish potato famine pathogen Phytophthora infestans.</title>
        <authorList>
            <consortium name="The Broad Institute Genome Sequencing Platform"/>
            <person name="Haas B.J."/>
            <person name="Kamoun S."/>
            <person name="Zody M.C."/>
            <person name="Jiang R.H."/>
            <person name="Handsaker R.E."/>
            <person name="Cano L.M."/>
            <person name="Grabherr M."/>
            <person name="Kodira C.D."/>
            <person name="Raffaele S."/>
            <person name="Torto-Alalibo T."/>
            <person name="Bozkurt T.O."/>
            <person name="Ah-Fong A.M."/>
            <person name="Alvarado L."/>
            <person name="Anderson V.L."/>
            <person name="Armstrong M.R."/>
            <person name="Avrova A."/>
            <person name="Baxter L."/>
            <person name="Beynon J."/>
            <person name="Boevink P.C."/>
            <person name="Bollmann S.R."/>
            <person name="Bos J.I."/>
            <person name="Bulone V."/>
            <person name="Cai G."/>
            <person name="Cakir C."/>
            <person name="Carrington J.C."/>
            <person name="Chawner M."/>
            <person name="Conti L."/>
            <person name="Costanzo S."/>
            <person name="Ewan R."/>
            <person name="Fahlgren N."/>
            <person name="Fischbach M.A."/>
            <person name="Fugelstad J."/>
            <person name="Gilroy E.M."/>
            <person name="Gnerre S."/>
            <person name="Green P.J."/>
            <person name="Grenville-Briggs L.J."/>
            <person name="Griffith J."/>
            <person name="Grunwald N.J."/>
            <person name="Horn K."/>
            <person name="Horner N.R."/>
            <person name="Hu C.H."/>
            <person name="Huitema E."/>
            <person name="Jeong D.H."/>
            <person name="Jones A.M."/>
            <person name="Jones J.D."/>
            <person name="Jones R.W."/>
            <person name="Karlsson E.K."/>
            <person name="Kunjeti S.G."/>
            <person name="Lamour K."/>
            <person name="Liu Z."/>
            <person name="Ma L."/>
            <person name="Maclean D."/>
            <person name="Chibucos M.C."/>
            <person name="McDonald H."/>
            <person name="McWalters J."/>
            <person name="Meijer H.J."/>
            <person name="Morgan W."/>
            <person name="Morris P.F."/>
            <person name="Munro C.A."/>
            <person name="O'Neill K."/>
            <person name="Ospina-Giraldo M."/>
            <person name="Pinzon A."/>
            <person name="Pritchard L."/>
            <person name="Ramsahoye B."/>
            <person name="Ren Q."/>
            <person name="Restrepo S."/>
            <person name="Roy S."/>
            <person name="Sadanandom A."/>
            <person name="Savidor A."/>
            <person name="Schornack S."/>
            <person name="Schwartz D.C."/>
            <person name="Schumann U.D."/>
            <person name="Schwessinger B."/>
            <person name="Seyer L."/>
            <person name="Sharpe T."/>
            <person name="Silvar C."/>
            <person name="Song J."/>
            <person name="Studholme D.J."/>
            <person name="Sykes S."/>
            <person name="Thines M."/>
            <person name="van de Vondervoort P.J."/>
            <person name="Phuntumart V."/>
            <person name="Wawra S."/>
            <person name="Weide R."/>
            <person name="Win J."/>
            <person name="Young C."/>
            <person name="Zhou S."/>
            <person name="Fry W."/>
            <person name="Meyers B.C."/>
            <person name="van West P."/>
            <person name="Ristaino J."/>
            <person name="Govers F."/>
            <person name="Birch P.R."/>
            <person name="Whisson S.C."/>
            <person name="Judelson H.S."/>
            <person name="Nusbaum C."/>
        </authorList>
    </citation>
    <scope>NUCLEOTIDE SEQUENCE [LARGE SCALE GENOMIC DNA]</scope>
    <source>
        <strain evidence="3">T30-4</strain>
    </source>
</reference>
<dbReference type="Proteomes" id="UP000006643">
    <property type="component" value="Unassembled WGS sequence"/>
</dbReference>
<feature type="chain" id="PRO_5003011416" description="Secreted RxLR effector peptide protein" evidence="1">
    <location>
        <begin position="25"/>
        <end position="146"/>
    </location>
</feature>
<dbReference type="GeneID" id="9478638"/>
<dbReference type="InParanoid" id="D0MVH2"/>
<evidence type="ECO:0000313" key="2">
    <source>
        <dbReference type="EMBL" id="EEY63635.1"/>
    </source>
</evidence>
<evidence type="ECO:0008006" key="4">
    <source>
        <dbReference type="Google" id="ProtNLM"/>
    </source>
</evidence>
<dbReference type="VEuPathDB" id="FungiDB:PITG_22691"/>
<feature type="signal peptide" evidence="1">
    <location>
        <begin position="1"/>
        <end position="24"/>
    </location>
</feature>
<keyword evidence="1" id="KW-0732">Signal</keyword>
<organism evidence="2 3">
    <name type="scientific">Phytophthora infestans (strain T30-4)</name>
    <name type="common">Potato late blight agent</name>
    <dbReference type="NCBI Taxonomy" id="403677"/>
    <lineage>
        <taxon>Eukaryota</taxon>
        <taxon>Sar</taxon>
        <taxon>Stramenopiles</taxon>
        <taxon>Oomycota</taxon>
        <taxon>Peronosporomycetes</taxon>
        <taxon>Peronosporales</taxon>
        <taxon>Peronosporaceae</taxon>
        <taxon>Phytophthora</taxon>
    </lineage>
</organism>
<gene>
    <name evidence="2" type="ORF">PITG_22691</name>
</gene>
<protein>
    <recommendedName>
        <fullName evidence="4">Secreted RxLR effector peptide protein</fullName>
    </recommendedName>
</protein>
<accession>D0MVH2</accession>
<dbReference type="KEGG" id="pif:PITG_22691"/>
<dbReference type="EMBL" id="DS028120">
    <property type="protein sequence ID" value="EEY63635.1"/>
    <property type="molecule type" value="Genomic_DNA"/>
</dbReference>